<keyword evidence="9" id="KW-0028">Amino-acid biosynthesis</keyword>
<comment type="pathway">
    <text evidence="3 9">Metabolic intermediate biosynthesis; chorismate biosynthesis; chorismate from D-erythrose 4-phosphate and phosphoenolpyruvate: step 3/7.</text>
</comment>
<evidence type="ECO:0000256" key="6">
    <source>
        <dbReference type="ARBA" id="ARBA00012060"/>
    </source>
</evidence>
<gene>
    <name evidence="9" type="primary">aroQ</name>
    <name evidence="13" type="ordered locus">Bresu_2201</name>
</gene>
<dbReference type="BioCyc" id="BSUB633149:G1GM8-2199-MONOMER"/>
<feature type="active site" description="Proton acceptor" evidence="9 10">
    <location>
        <position position="26"/>
    </location>
</feature>
<dbReference type="UniPathway" id="UPA00053">
    <property type="reaction ID" value="UER00086"/>
</dbReference>
<evidence type="ECO:0000256" key="11">
    <source>
        <dbReference type="PIRSR" id="PIRSR001399-2"/>
    </source>
</evidence>
<dbReference type="PROSITE" id="PS01029">
    <property type="entry name" value="DEHYDROQUINASE_II"/>
    <property type="match status" value="1"/>
</dbReference>
<dbReference type="GO" id="GO:0009073">
    <property type="term" value="P:aromatic amino acid family biosynthetic process"/>
    <property type="evidence" value="ECO:0007669"/>
    <property type="project" value="UniProtKB-KW"/>
</dbReference>
<dbReference type="KEGG" id="bsb:Bresu_2201"/>
<dbReference type="HOGENOM" id="CLU_090968_2_0_5"/>
<feature type="binding site" evidence="9 11">
    <location>
        <position position="75"/>
    </location>
    <ligand>
        <name>substrate</name>
    </ligand>
</feature>
<keyword evidence="8 9" id="KW-0456">Lyase</keyword>
<proteinExistence type="inferred from homology"/>
<dbReference type="NCBIfam" id="NF003805">
    <property type="entry name" value="PRK05395.1-2"/>
    <property type="match status" value="1"/>
</dbReference>
<dbReference type="Pfam" id="PF01220">
    <property type="entry name" value="DHquinase_II"/>
    <property type="match status" value="1"/>
</dbReference>
<protein>
    <recommendedName>
        <fullName evidence="6 9">3-dehydroquinate dehydratase</fullName>
        <shortName evidence="9">3-dehydroquinase</shortName>
        <ecNumber evidence="6 9">4.2.1.10</ecNumber>
    </recommendedName>
    <alternativeName>
        <fullName evidence="9">Type II DHQase</fullName>
    </alternativeName>
</protein>
<dbReference type="PANTHER" id="PTHR21272">
    <property type="entry name" value="CATABOLIC 3-DEHYDROQUINASE"/>
    <property type="match status" value="1"/>
</dbReference>
<name>D9QJF0_BRESC</name>
<comment type="catalytic activity">
    <reaction evidence="1 9">
        <text>3-dehydroquinate = 3-dehydroshikimate + H2O</text>
        <dbReference type="Rhea" id="RHEA:21096"/>
        <dbReference type="ChEBI" id="CHEBI:15377"/>
        <dbReference type="ChEBI" id="CHEBI:16630"/>
        <dbReference type="ChEBI" id="CHEBI:32364"/>
        <dbReference type="EC" id="4.2.1.10"/>
    </reaction>
</comment>
<dbReference type="CDD" id="cd00466">
    <property type="entry name" value="DHQase_II"/>
    <property type="match status" value="1"/>
</dbReference>
<evidence type="ECO:0000313" key="14">
    <source>
        <dbReference type="Proteomes" id="UP000002696"/>
    </source>
</evidence>
<dbReference type="SUPFAM" id="SSF52304">
    <property type="entry name" value="Type II 3-dehydroquinate dehydratase"/>
    <property type="match status" value="1"/>
</dbReference>
<evidence type="ECO:0000256" key="10">
    <source>
        <dbReference type="PIRSR" id="PIRSR001399-1"/>
    </source>
</evidence>
<accession>D9QJF0</accession>
<comment type="function">
    <text evidence="2 9">Catalyzes a trans-dehydration via an enolate intermediate.</text>
</comment>
<evidence type="ECO:0000256" key="5">
    <source>
        <dbReference type="ARBA" id="ARBA00011193"/>
    </source>
</evidence>
<dbReference type="NCBIfam" id="NF003806">
    <property type="entry name" value="PRK05395.1-3"/>
    <property type="match status" value="1"/>
</dbReference>
<evidence type="ECO:0000256" key="2">
    <source>
        <dbReference type="ARBA" id="ARBA00003924"/>
    </source>
</evidence>
<evidence type="ECO:0000256" key="1">
    <source>
        <dbReference type="ARBA" id="ARBA00001864"/>
    </source>
</evidence>
<dbReference type="STRING" id="633149.Bresu_2201"/>
<dbReference type="EMBL" id="CP002102">
    <property type="protein sequence ID" value="ADL01511.1"/>
    <property type="molecule type" value="Genomic_DNA"/>
</dbReference>
<feature type="binding site" evidence="9 11">
    <location>
        <position position="81"/>
    </location>
    <ligand>
        <name>substrate</name>
    </ligand>
</feature>
<dbReference type="GO" id="GO:0003855">
    <property type="term" value="F:3-dehydroquinate dehydratase activity"/>
    <property type="evidence" value="ECO:0007669"/>
    <property type="project" value="UniProtKB-UniRule"/>
</dbReference>
<feature type="active site" description="Proton donor" evidence="9 10">
    <location>
        <position position="101"/>
    </location>
</feature>
<dbReference type="InterPro" id="IPR001874">
    <property type="entry name" value="DHquinase_II"/>
</dbReference>
<dbReference type="InParanoid" id="D9QJF0"/>
<evidence type="ECO:0000256" key="3">
    <source>
        <dbReference type="ARBA" id="ARBA00004902"/>
    </source>
</evidence>
<dbReference type="NCBIfam" id="NF003807">
    <property type="entry name" value="PRK05395.1-4"/>
    <property type="match status" value="1"/>
</dbReference>
<dbReference type="InterPro" id="IPR036441">
    <property type="entry name" value="DHquinase_II_sf"/>
</dbReference>
<dbReference type="OrthoDB" id="9790793at2"/>
<feature type="binding site" evidence="9 11">
    <location>
        <begin position="102"/>
        <end position="103"/>
    </location>
    <ligand>
        <name>substrate</name>
    </ligand>
</feature>
<dbReference type="PIRSF" id="PIRSF001399">
    <property type="entry name" value="DHquinase_II"/>
    <property type="match status" value="1"/>
</dbReference>
<sequence>MPETPVLYVLNGPNLNLLGVREPHIYGRETLADVQALCEAAAEGATIVFRQTNREGELIDWVQETRTAAHALILNPAGYGHTSIALLDALKALTIPVIECHLSNPAAREEFRHKTFVSLAATGVVSGFGAHSYELAIKAALRLVRERSSSADRLNPDHKA</sequence>
<evidence type="ECO:0000256" key="8">
    <source>
        <dbReference type="ARBA" id="ARBA00023239"/>
    </source>
</evidence>
<dbReference type="InterPro" id="IPR018509">
    <property type="entry name" value="DHquinase_II_CS"/>
</dbReference>
<evidence type="ECO:0000256" key="12">
    <source>
        <dbReference type="PIRSR" id="PIRSR001399-3"/>
    </source>
</evidence>
<dbReference type="RefSeq" id="WP_013269612.1">
    <property type="nucleotide sequence ID" value="NC_014375.1"/>
</dbReference>
<dbReference type="EC" id="4.2.1.10" evidence="6 9"/>
<keyword evidence="7 9" id="KW-0057">Aromatic amino acid biosynthesis</keyword>
<dbReference type="PANTHER" id="PTHR21272:SF3">
    <property type="entry name" value="CATABOLIC 3-DEHYDROQUINASE"/>
    <property type="match status" value="1"/>
</dbReference>
<evidence type="ECO:0000313" key="13">
    <source>
        <dbReference type="EMBL" id="ADL01511.1"/>
    </source>
</evidence>
<dbReference type="HAMAP" id="MF_00169">
    <property type="entry name" value="AroQ"/>
    <property type="match status" value="1"/>
</dbReference>
<keyword evidence="14" id="KW-1185">Reference proteome</keyword>
<dbReference type="GO" id="GO:0009423">
    <property type="term" value="P:chorismate biosynthetic process"/>
    <property type="evidence" value="ECO:0007669"/>
    <property type="project" value="UniProtKB-UniRule"/>
</dbReference>
<comment type="subunit">
    <text evidence="5 9">Homododecamer.</text>
</comment>
<dbReference type="Gene3D" id="3.40.50.9100">
    <property type="entry name" value="Dehydroquinase, class II"/>
    <property type="match status" value="1"/>
</dbReference>
<feature type="binding site" evidence="9 11">
    <location>
        <position position="112"/>
    </location>
    <ligand>
        <name>substrate</name>
    </ligand>
</feature>
<feature type="site" description="Transition state stabilizer" evidence="9 12">
    <location>
        <position position="21"/>
    </location>
</feature>
<evidence type="ECO:0000256" key="4">
    <source>
        <dbReference type="ARBA" id="ARBA00011037"/>
    </source>
</evidence>
<reference evidence="14" key="1">
    <citation type="journal article" date="2011" name="J. Bacteriol.">
        <title>Genome sequences of eight morphologically diverse alphaproteobacteria.</title>
        <authorList>
            <consortium name="US DOE Joint Genome Institute"/>
            <person name="Brown P.J."/>
            <person name="Kysela D.T."/>
            <person name="Buechlein A."/>
            <person name="Hemmerich C."/>
            <person name="Brun Y.V."/>
        </authorList>
    </citation>
    <scope>NUCLEOTIDE SEQUENCE [LARGE SCALE GENOMIC DNA]</scope>
    <source>
        <strain evidence="14">ATCC 15264 / DSM 4735 / LMG 14903 / NBRC 16000 / CB 81</strain>
    </source>
</reference>
<dbReference type="Proteomes" id="UP000002696">
    <property type="component" value="Chromosome"/>
</dbReference>
<dbReference type="GO" id="GO:0019631">
    <property type="term" value="P:quinate catabolic process"/>
    <property type="evidence" value="ECO:0007669"/>
    <property type="project" value="TreeGrafter"/>
</dbReference>
<dbReference type="eggNOG" id="COG0757">
    <property type="taxonomic scope" value="Bacteria"/>
</dbReference>
<evidence type="ECO:0000256" key="7">
    <source>
        <dbReference type="ARBA" id="ARBA00023141"/>
    </source>
</evidence>
<evidence type="ECO:0000256" key="9">
    <source>
        <dbReference type="HAMAP-Rule" id="MF_00169"/>
    </source>
</evidence>
<organism evidence="13 14">
    <name type="scientific">Brevundimonas subvibrioides (strain ATCC 15264 / DSM 4735 / LMG 14903 / NBRC 16000 / CB 81)</name>
    <name type="common">Caulobacter subvibrioides</name>
    <dbReference type="NCBI Taxonomy" id="633149"/>
    <lineage>
        <taxon>Bacteria</taxon>
        <taxon>Pseudomonadati</taxon>
        <taxon>Pseudomonadota</taxon>
        <taxon>Alphaproteobacteria</taxon>
        <taxon>Caulobacterales</taxon>
        <taxon>Caulobacteraceae</taxon>
        <taxon>Brevundimonas</taxon>
    </lineage>
</organism>
<dbReference type="GO" id="GO:0008652">
    <property type="term" value="P:amino acid biosynthetic process"/>
    <property type="evidence" value="ECO:0007669"/>
    <property type="project" value="UniProtKB-KW"/>
</dbReference>
<comment type="similarity">
    <text evidence="4 9">Belongs to the type-II 3-dehydroquinase family.</text>
</comment>
<feature type="binding site" evidence="9 11">
    <location>
        <position position="88"/>
    </location>
    <ligand>
        <name>substrate</name>
    </ligand>
</feature>
<dbReference type="AlphaFoldDB" id="D9QJF0"/>